<dbReference type="PANTHER" id="PTHR30329">
    <property type="entry name" value="STATOR ELEMENT OF FLAGELLAR MOTOR COMPLEX"/>
    <property type="match status" value="1"/>
</dbReference>
<organism evidence="5 6">
    <name type="scientific">Tepidicella xavieri</name>
    <dbReference type="NCBI Taxonomy" id="360241"/>
    <lineage>
        <taxon>Bacteria</taxon>
        <taxon>Pseudomonadati</taxon>
        <taxon>Pseudomonadota</taxon>
        <taxon>Betaproteobacteria</taxon>
        <taxon>Burkholderiales</taxon>
        <taxon>Tepidicella</taxon>
    </lineage>
</organism>
<reference evidence="5 6" key="1">
    <citation type="submission" date="2019-03" db="EMBL/GenBank/DDBJ databases">
        <title>Genomic Encyclopedia of Type Strains, Phase IV (KMG-IV): sequencing the most valuable type-strain genomes for metagenomic binning, comparative biology and taxonomic classification.</title>
        <authorList>
            <person name="Goeker M."/>
        </authorList>
    </citation>
    <scope>NUCLEOTIDE SEQUENCE [LARGE SCALE GENOMIC DNA]</scope>
    <source>
        <strain evidence="5 6">DSM 19605</strain>
    </source>
</reference>
<dbReference type="CDD" id="cd07185">
    <property type="entry name" value="OmpA_C-like"/>
    <property type="match status" value="1"/>
</dbReference>
<dbReference type="AlphaFoldDB" id="A0A4R6UEL0"/>
<evidence type="ECO:0000313" key="6">
    <source>
        <dbReference type="Proteomes" id="UP000295510"/>
    </source>
</evidence>
<dbReference type="InterPro" id="IPR036737">
    <property type="entry name" value="OmpA-like_sf"/>
</dbReference>
<feature type="compositionally biased region" description="Basic and acidic residues" evidence="2">
    <location>
        <begin position="198"/>
        <end position="210"/>
    </location>
</feature>
<feature type="signal peptide" evidence="3">
    <location>
        <begin position="1"/>
        <end position="21"/>
    </location>
</feature>
<dbReference type="EMBL" id="SNYL01000003">
    <property type="protein sequence ID" value="TDQ44356.1"/>
    <property type="molecule type" value="Genomic_DNA"/>
</dbReference>
<feature type="region of interest" description="Disordered" evidence="2">
    <location>
        <begin position="187"/>
        <end position="210"/>
    </location>
</feature>
<evidence type="ECO:0000256" key="1">
    <source>
        <dbReference type="PROSITE-ProRule" id="PRU00473"/>
    </source>
</evidence>
<keyword evidence="1" id="KW-0472">Membrane</keyword>
<sequence>MTPIARFCWGLVAAVAWVALAGCATPPPEPSFPPSYVVLVPSPDGSVGRVTVEGRAGRQELAQAGQAAGTDGAVVVDQVPPERLARDFEAARQAQPLLPERFLLYFETGGARLTPESEALLPRVLQRITERGALGMVDVSIIGHTDTVGRPEVNARVSLERAQFVAQRLQALGLPQLAMQVESHGETNLLVPTPDETPEPRNRRVEITLR</sequence>
<evidence type="ECO:0000313" key="5">
    <source>
        <dbReference type="EMBL" id="TDQ44356.1"/>
    </source>
</evidence>
<protein>
    <submittedName>
        <fullName evidence="5">Outer membrane protein OmpA-like peptidoglycan-associated protein</fullName>
    </submittedName>
</protein>
<proteinExistence type="predicted"/>
<dbReference type="InterPro" id="IPR050330">
    <property type="entry name" value="Bact_OuterMem_StrucFunc"/>
</dbReference>
<evidence type="ECO:0000259" key="4">
    <source>
        <dbReference type="PROSITE" id="PS51123"/>
    </source>
</evidence>
<dbReference type="GO" id="GO:0016020">
    <property type="term" value="C:membrane"/>
    <property type="evidence" value="ECO:0007669"/>
    <property type="project" value="UniProtKB-UniRule"/>
</dbReference>
<dbReference type="Pfam" id="PF00691">
    <property type="entry name" value="OmpA"/>
    <property type="match status" value="1"/>
</dbReference>
<dbReference type="InterPro" id="IPR006665">
    <property type="entry name" value="OmpA-like"/>
</dbReference>
<evidence type="ECO:0000256" key="2">
    <source>
        <dbReference type="SAM" id="MobiDB-lite"/>
    </source>
</evidence>
<dbReference type="PROSITE" id="PS51257">
    <property type="entry name" value="PROKAR_LIPOPROTEIN"/>
    <property type="match status" value="1"/>
</dbReference>
<gene>
    <name evidence="5" type="ORF">DFR43_103100</name>
</gene>
<dbReference type="Proteomes" id="UP000295510">
    <property type="component" value="Unassembled WGS sequence"/>
</dbReference>
<comment type="caution">
    <text evidence="5">The sequence shown here is derived from an EMBL/GenBank/DDBJ whole genome shotgun (WGS) entry which is preliminary data.</text>
</comment>
<evidence type="ECO:0000256" key="3">
    <source>
        <dbReference type="SAM" id="SignalP"/>
    </source>
</evidence>
<accession>A0A4R6UEL0</accession>
<name>A0A4R6UEL0_9BURK</name>
<dbReference type="PANTHER" id="PTHR30329:SF21">
    <property type="entry name" value="LIPOPROTEIN YIAD-RELATED"/>
    <property type="match status" value="1"/>
</dbReference>
<dbReference type="RefSeq" id="WP_133595956.1">
    <property type="nucleotide sequence ID" value="NZ_SNYL01000003.1"/>
</dbReference>
<feature type="chain" id="PRO_5020687575" evidence="3">
    <location>
        <begin position="22"/>
        <end position="210"/>
    </location>
</feature>
<keyword evidence="3" id="KW-0732">Signal</keyword>
<keyword evidence="6" id="KW-1185">Reference proteome</keyword>
<dbReference type="Gene3D" id="3.30.1330.60">
    <property type="entry name" value="OmpA-like domain"/>
    <property type="match status" value="1"/>
</dbReference>
<feature type="domain" description="OmpA-like" evidence="4">
    <location>
        <begin position="93"/>
        <end position="210"/>
    </location>
</feature>
<dbReference type="PROSITE" id="PS51123">
    <property type="entry name" value="OMPA_2"/>
    <property type="match status" value="1"/>
</dbReference>
<dbReference type="OrthoDB" id="8586796at2"/>
<dbReference type="SUPFAM" id="SSF103088">
    <property type="entry name" value="OmpA-like"/>
    <property type="match status" value="1"/>
</dbReference>